<organism evidence="1 2">
    <name type="scientific">Halpernia humi</name>
    <dbReference type="NCBI Taxonomy" id="493375"/>
    <lineage>
        <taxon>Bacteria</taxon>
        <taxon>Pseudomonadati</taxon>
        <taxon>Bacteroidota</taxon>
        <taxon>Flavobacteriia</taxon>
        <taxon>Flavobacteriales</taxon>
        <taxon>Weeksellaceae</taxon>
        <taxon>Chryseobacterium group</taxon>
        <taxon>Halpernia</taxon>
    </lineage>
</organism>
<dbReference type="AlphaFoldDB" id="A0A1H5SMA4"/>
<keyword evidence="2" id="KW-1185">Reference proteome</keyword>
<accession>A0A1H5SMA4</accession>
<dbReference type="OrthoDB" id="1434541at2"/>
<dbReference type="GO" id="GO:0008168">
    <property type="term" value="F:methyltransferase activity"/>
    <property type="evidence" value="ECO:0007669"/>
    <property type="project" value="InterPro"/>
</dbReference>
<dbReference type="RefSeq" id="WP_103912254.1">
    <property type="nucleotide sequence ID" value="NZ_FNUS01000001.1"/>
</dbReference>
<dbReference type="InterPro" id="IPR002052">
    <property type="entry name" value="DNA_methylase_N6_adenine_CS"/>
</dbReference>
<protein>
    <submittedName>
        <fullName evidence="1">Uncharacterized protein</fullName>
    </submittedName>
</protein>
<evidence type="ECO:0000313" key="1">
    <source>
        <dbReference type="EMBL" id="SEF51645.1"/>
    </source>
</evidence>
<gene>
    <name evidence="1" type="ORF">SAMN05421847_0197</name>
</gene>
<proteinExistence type="predicted"/>
<dbReference type="PROSITE" id="PS00092">
    <property type="entry name" value="N6_MTASE"/>
    <property type="match status" value="1"/>
</dbReference>
<sequence>MNYLLFGGQPDTGKTSTITRLTITLISIPFAFSIVDGVFSPISGNDFLILIERINLGQSQFIIINSATDDKVCIDNLVEFIKKHNDKNIDLVISSVRDIGWERTYFFSSLKFNETDANVFEIPLARVTRRSTSGLFAPAINWYETTLDRHINFIITNPPFNL</sequence>
<name>A0A1H5SMA4_9FLAO</name>
<dbReference type="GO" id="GO:0032259">
    <property type="term" value="P:methylation"/>
    <property type="evidence" value="ECO:0007669"/>
    <property type="project" value="InterPro"/>
</dbReference>
<dbReference type="GO" id="GO:0003676">
    <property type="term" value="F:nucleic acid binding"/>
    <property type="evidence" value="ECO:0007669"/>
    <property type="project" value="InterPro"/>
</dbReference>
<evidence type="ECO:0000313" key="2">
    <source>
        <dbReference type="Proteomes" id="UP000236738"/>
    </source>
</evidence>
<dbReference type="EMBL" id="FNUS01000001">
    <property type="protein sequence ID" value="SEF51645.1"/>
    <property type="molecule type" value="Genomic_DNA"/>
</dbReference>
<dbReference type="Proteomes" id="UP000236738">
    <property type="component" value="Unassembled WGS sequence"/>
</dbReference>
<reference evidence="2" key="1">
    <citation type="submission" date="2016-10" db="EMBL/GenBank/DDBJ databases">
        <authorList>
            <person name="Varghese N."/>
            <person name="Submissions S."/>
        </authorList>
    </citation>
    <scope>NUCLEOTIDE SEQUENCE [LARGE SCALE GENOMIC DNA]</scope>
    <source>
        <strain evidence="2">DSM 21580</strain>
    </source>
</reference>